<accession>A0A432V6H9</accession>
<gene>
    <name evidence="12" type="ORF">EET67_11905</name>
</gene>
<evidence type="ECO:0000256" key="9">
    <source>
        <dbReference type="SAM" id="MobiDB-lite"/>
    </source>
</evidence>
<feature type="domain" description="PpiC" evidence="11">
    <location>
        <begin position="156"/>
        <end position="246"/>
    </location>
</feature>
<evidence type="ECO:0000256" key="10">
    <source>
        <dbReference type="SAM" id="SignalP"/>
    </source>
</evidence>
<evidence type="ECO:0000256" key="8">
    <source>
        <dbReference type="PROSITE-ProRule" id="PRU00278"/>
    </source>
</evidence>
<proteinExistence type="inferred from homology"/>
<evidence type="ECO:0000256" key="3">
    <source>
        <dbReference type="ARBA" id="ARBA00013194"/>
    </source>
</evidence>
<evidence type="ECO:0000259" key="11">
    <source>
        <dbReference type="PROSITE" id="PS50198"/>
    </source>
</evidence>
<feature type="compositionally biased region" description="Low complexity" evidence="9">
    <location>
        <begin position="34"/>
        <end position="47"/>
    </location>
</feature>
<reference evidence="12 13" key="1">
    <citation type="submission" date="2018-11" db="EMBL/GenBank/DDBJ databases">
        <title>Pseudaminobacter arsenicus sp. nov., an arsenic-resistant bacterium isolated from arsenic-rich aquifers.</title>
        <authorList>
            <person name="Mu Y."/>
        </authorList>
    </citation>
    <scope>NUCLEOTIDE SEQUENCE [LARGE SCALE GENOMIC DNA]</scope>
    <source>
        <strain evidence="12 13">CB3</strain>
    </source>
</reference>
<protein>
    <recommendedName>
        <fullName evidence="4">Parvulin-like PPIase</fullName>
        <ecNumber evidence="3">5.2.1.8</ecNumber>
    </recommendedName>
    <alternativeName>
        <fullName evidence="6">Peptidyl-prolyl cis-trans isomerase plp</fullName>
    </alternativeName>
    <alternativeName>
        <fullName evidence="7">Rotamase plp</fullName>
    </alternativeName>
</protein>
<dbReference type="SUPFAM" id="SSF109998">
    <property type="entry name" value="Triger factor/SurA peptide-binding domain-like"/>
    <property type="match status" value="1"/>
</dbReference>
<evidence type="ECO:0000313" key="12">
    <source>
        <dbReference type="EMBL" id="RUM97761.1"/>
    </source>
</evidence>
<dbReference type="PROSITE" id="PS50198">
    <property type="entry name" value="PPIC_PPIASE_2"/>
    <property type="match status" value="1"/>
</dbReference>
<dbReference type="InterPro" id="IPR023058">
    <property type="entry name" value="PPIase_PpiC_CS"/>
</dbReference>
<dbReference type="InterPro" id="IPR046357">
    <property type="entry name" value="PPIase_dom_sf"/>
</dbReference>
<dbReference type="InterPro" id="IPR000297">
    <property type="entry name" value="PPIase_PpiC"/>
</dbReference>
<comment type="catalytic activity">
    <reaction evidence="1">
        <text>[protein]-peptidylproline (omega=180) = [protein]-peptidylproline (omega=0)</text>
        <dbReference type="Rhea" id="RHEA:16237"/>
        <dbReference type="Rhea" id="RHEA-COMP:10747"/>
        <dbReference type="Rhea" id="RHEA-COMP:10748"/>
        <dbReference type="ChEBI" id="CHEBI:83833"/>
        <dbReference type="ChEBI" id="CHEBI:83834"/>
        <dbReference type="EC" id="5.2.1.8"/>
    </reaction>
</comment>
<evidence type="ECO:0000256" key="6">
    <source>
        <dbReference type="ARBA" id="ARBA00030642"/>
    </source>
</evidence>
<name>A0A432V6H9_9HYPH</name>
<dbReference type="SUPFAM" id="SSF54534">
    <property type="entry name" value="FKBP-like"/>
    <property type="match status" value="1"/>
</dbReference>
<feature type="chain" id="PRO_5019391182" description="Parvulin-like PPIase" evidence="10">
    <location>
        <begin position="30"/>
        <end position="300"/>
    </location>
</feature>
<dbReference type="Proteomes" id="UP000281647">
    <property type="component" value="Unassembled WGS sequence"/>
</dbReference>
<dbReference type="Gene3D" id="3.10.50.40">
    <property type="match status" value="1"/>
</dbReference>
<keyword evidence="5 8" id="KW-0697">Rotamase</keyword>
<feature type="region of interest" description="Disordered" evidence="9">
    <location>
        <begin position="27"/>
        <end position="47"/>
    </location>
</feature>
<dbReference type="Pfam" id="PF13616">
    <property type="entry name" value="Rotamase_3"/>
    <property type="match status" value="1"/>
</dbReference>
<evidence type="ECO:0000313" key="13">
    <source>
        <dbReference type="Proteomes" id="UP000281647"/>
    </source>
</evidence>
<dbReference type="PROSITE" id="PS01096">
    <property type="entry name" value="PPIC_PPIASE_1"/>
    <property type="match status" value="1"/>
</dbReference>
<dbReference type="PANTHER" id="PTHR47245:SF2">
    <property type="entry name" value="PEPTIDYL-PROLYL CIS-TRANS ISOMERASE HP_0175-RELATED"/>
    <property type="match status" value="1"/>
</dbReference>
<evidence type="ECO:0000256" key="5">
    <source>
        <dbReference type="ARBA" id="ARBA00023110"/>
    </source>
</evidence>
<evidence type="ECO:0000256" key="2">
    <source>
        <dbReference type="ARBA" id="ARBA00007656"/>
    </source>
</evidence>
<dbReference type="InterPro" id="IPR050245">
    <property type="entry name" value="PrsA_foldase"/>
</dbReference>
<feature type="signal peptide" evidence="10">
    <location>
        <begin position="1"/>
        <end position="29"/>
    </location>
</feature>
<keyword evidence="10" id="KW-0732">Signal</keyword>
<keyword evidence="13" id="KW-1185">Reference proteome</keyword>
<keyword evidence="8 12" id="KW-0413">Isomerase</keyword>
<evidence type="ECO:0000256" key="4">
    <source>
        <dbReference type="ARBA" id="ARBA00018370"/>
    </source>
</evidence>
<evidence type="ECO:0000256" key="7">
    <source>
        <dbReference type="ARBA" id="ARBA00031484"/>
    </source>
</evidence>
<evidence type="ECO:0000256" key="1">
    <source>
        <dbReference type="ARBA" id="ARBA00000971"/>
    </source>
</evidence>
<sequence>MPFSIRRASVAGFGMLLALAAAPVSQGMAQETQPPAAADPAASPVDPEAVVATINGKPITEADLKIAEDDLDQQFSRLPAEQRRAAALSATIEIRLLAAEAEAKGLDKEQDFQRRMTFLRERALHSAVVDAEVGKKITDEEIRARYDKEMAAAPAVNEVRARHILVKTKEEAEAVIKQLDGGAKFEDVAKEKSSDGSAAQGGDLGYFGPGQMVPEFEKAAFALDVGAYSKEPVQSQFGFHVIKVEDKRAKQPPAFEQVKDQVHSMLLRDKYFELVKSLRGAAKIEVADPELKKAIDAMAQ</sequence>
<comment type="caution">
    <text evidence="12">The sequence shown here is derived from an EMBL/GenBank/DDBJ whole genome shotgun (WGS) entry which is preliminary data.</text>
</comment>
<comment type="similarity">
    <text evidence="2">Belongs to the PpiC/parvulin rotamase family.</text>
</comment>
<dbReference type="Gene3D" id="1.10.8.1040">
    <property type="match status" value="1"/>
</dbReference>
<dbReference type="AlphaFoldDB" id="A0A432V6H9"/>
<dbReference type="GO" id="GO:0003755">
    <property type="term" value="F:peptidyl-prolyl cis-trans isomerase activity"/>
    <property type="evidence" value="ECO:0007669"/>
    <property type="project" value="UniProtKB-KW"/>
</dbReference>
<dbReference type="EC" id="5.2.1.8" evidence="3"/>
<dbReference type="OrthoDB" id="14196at2"/>
<dbReference type="PANTHER" id="PTHR47245">
    <property type="entry name" value="PEPTIDYLPROLYL ISOMERASE"/>
    <property type="match status" value="1"/>
</dbReference>
<dbReference type="RefSeq" id="WP_128625065.1">
    <property type="nucleotide sequence ID" value="NZ_ML133510.1"/>
</dbReference>
<dbReference type="EMBL" id="RKST01000010">
    <property type="protein sequence ID" value="RUM97761.1"/>
    <property type="molecule type" value="Genomic_DNA"/>
</dbReference>
<dbReference type="InterPro" id="IPR027304">
    <property type="entry name" value="Trigger_fact/SurA_dom_sf"/>
</dbReference>
<organism evidence="12 13">
    <name type="scientific">Borborobacter arsenicus</name>
    <dbReference type="NCBI Taxonomy" id="1851146"/>
    <lineage>
        <taxon>Bacteria</taxon>
        <taxon>Pseudomonadati</taxon>
        <taxon>Pseudomonadota</taxon>
        <taxon>Alphaproteobacteria</taxon>
        <taxon>Hyphomicrobiales</taxon>
        <taxon>Phyllobacteriaceae</taxon>
        <taxon>Borborobacter</taxon>
    </lineage>
</organism>